<dbReference type="AlphaFoldDB" id="A0A1L0GIZ9"/>
<dbReference type="EC" id="2.1.1.63" evidence="3"/>
<proteinExistence type="inferred from homology"/>
<dbReference type="PANTHER" id="PTHR10815">
    <property type="entry name" value="METHYLATED-DNA--PROTEIN-CYSTEINE METHYLTRANSFERASE"/>
    <property type="match status" value="1"/>
</dbReference>
<accession>A0A1L0GIZ9</accession>
<evidence type="ECO:0000256" key="10">
    <source>
        <dbReference type="ARBA" id="ARBA00031621"/>
    </source>
</evidence>
<dbReference type="EMBL" id="LT635767">
    <property type="protein sequence ID" value="SGZ56205.1"/>
    <property type="molecule type" value="Genomic_DNA"/>
</dbReference>
<comment type="similarity">
    <text evidence="2">Belongs to the MGMT family.</text>
</comment>
<evidence type="ECO:0000313" key="14">
    <source>
        <dbReference type="EMBL" id="SGZ56205.1"/>
    </source>
</evidence>
<dbReference type="PROSITE" id="PS00374">
    <property type="entry name" value="MGMT"/>
    <property type="match status" value="1"/>
</dbReference>
<evidence type="ECO:0000259" key="13">
    <source>
        <dbReference type="Pfam" id="PF01035"/>
    </source>
</evidence>
<keyword evidence="8" id="KW-0234">DNA repair</keyword>
<comment type="catalytic activity">
    <reaction evidence="12">
        <text>a 6-O-methyl-2'-deoxyguanosine in DNA + L-cysteinyl-[protein] = S-methyl-L-cysteinyl-[protein] + a 2'-deoxyguanosine in DNA</text>
        <dbReference type="Rhea" id="RHEA:24000"/>
        <dbReference type="Rhea" id="RHEA-COMP:10131"/>
        <dbReference type="Rhea" id="RHEA-COMP:10132"/>
        <dbReference type="Rhea" id="RHEA-COMP:11367"/>
        <dbReference type="Rhea" id="RHEA-COMP:11368"/>
        <dbReference type="ChEBI" id="CHEBI:29950"/>
        <dbReference type="ChEBI" id="CHEBI:82612"/>
        <dbReference type="ChEBI" id="CHEBI:85445"/>
        <dbReference type="ChEBI" id="CHEBI:85448"/>
        <dbReference type="EC" id="2.1.1.63"/>
    </reaction>
</comment>
<evidence type="ECO:0000256" key="6">
    <source>
        <dbReference type="ARBA" id="ARBA00022679"/>
    </source>
</evidence>
<dbReference type="FunFam" id="1.10.10.10:FF:000214">
    <property type="entry name" value="Methylated-DNA--protein-cysteine methyltransferase"/>
    <property type="match status" value="1"/>
</dbReference>
<dbReference type="PANTHER" id="PTHR10815:SF13">
    <property type="entry name" value="METHYLATED-DNA--PROTEIN-CYSTEINE METHYLTRANSFERASE"/>
    <property type="match status" value="1"/>
</dbReference>
<dbReference type="GO" id="GO:0006281">
    <property type="term" value="P:DNA repair"/>
    <property type="evidence" value="ECO:0007669"/>
    <property type="project" value="UniProtKB-KW"/>
</dbReference>
<keyword evidence="6" id="KW-0808">Transferase</keyword>
<evidence type="ECO:0000256" key="1">
    <source>
        <dbReference type="ARBA" id="ARBA00001286"/>
    </source>
</evidence>
<keyword evidence="7" id="KW-0227">DNA damage</keyword>
<dbReference type="InterPro" id="IPR036217">
    <property type="entry name" value="MethylDNA_cys_MeTrfase_DNAb"/>
</dbReference>
<evidence type="ECO:0000256" key="11">
    <source>
        <dbReference type="ARBA" id="ARBA00033095"/>
    </source>
</evidence>
<evidence type="ECO:0000256" key="7">
    <source>
        <dbReference type="ARBA" id="ARBA00022763"/>
    </source>
</evidence>
<sequence length="182" mass="20744">MRSKRLYYWVLHLKAQDGLAVIDQKGVVSYLSIGRWNTLVDLVKRDFRTAKMENYLLPGNEKVTNDSIESTKRVLEQMLDNPSEIDSLRRTINYEVIFGTELQRKVWTYLVEHIPVGTTSSYSEVAKALGVKSARVVGNACGANRIALIIPCHRVLTAQGTINGYRYGKDEKERLLQLEVKK</sequence>
<dbReference type="NCBIfam" id="TIGR00589">
    <property type="entry name" value="ogt"/>
    <property type="match status" value="1"/>
</dbReference>
<dbReference type="Proteomes" id="UP000182259">
    <property type="component" value="Chromosome IV"/>
</dbReference>
<organism evidence="14 15">
    <name type="scientific">Sungouiella intermedia</name>
    <dbReference type="NCBI Taxonomy" id="45354"/>
    <lineage>
        <taxon>Eukaryota</taxon>
        <taxon>Fungi</taxon>
        <taxon>Dikarya</taxon>
        <taxon>Ascomycota</taxon>
        <taxon>Saccharomycotina</taxon>
        <taxon>Pichiomycetes</taxon>
        <taxon>Metschnikowiaceae</taxon>
        <taxon>Sungouiella</taxon>
    </lineage>
</organism>
<dbReference type="InterPro" id="IPR001497">
    <property type="entry name" value="MethylDNA_cys_MeTrfase_AS"/>
</dbReference>
<dbReference type="GO" id="GO:0032259">
    <property type="term" value="P:methylation"/>
    <property type="evidence" value="ECO:0007669"/>
    <property type="project" value="UniProtKB-KW"/>
</dbReference>
<dbReference type="SUPFAM" id="SSF46767">
    <property type="entry name" value="Methylated DNA-protein cysteine methyltransferase, C-terminal domain"/>
    <property type="match status" value="1"/>
</dbReference>
<dbReference type="GO" id="GO:0003908">
    <property type="term" value="F:methylated-DNA-[protein]-cysteine S-methyltransferase activity"/>
    <property type="evidence" value="ECO:0007669"/>
    <property type="project" value="UniProtKB-EC"/>
</dbReference>
<name>A0A1L0GIZ9_9ASCO</name>
<protein>
    <recommendedName>
        <fullName evidence="4">Methylated-DNA--protein-cysteine methyltransferase</fullName>
        <ecNumber evidence="3">2.1.1.63</ecNumber>
    </recommendedName>
    <alternativeName>
        <fullName evidence="9">6-O-methylguanine-DNA methyltransferase</fullName>
    </alternativeName>
    <alternativeName>
        <fullName evidence="11">DNA repair MTase</fullName>
    </alternativeName>
    <alternativeName>
        <fullName evidence="10">O-6-methylguanine-DNA-alkyltransferase</fullName>
    </alternativeName>
</protein>
<evidence type="ECO:0000256" key="8">
    <source>
        <dbReference type="ARBA" id="ARBA00023204"/>
    </source>
</evidence>
<feature type="domain" description="Methylated-DNA-[protein]-cysteine S-methyltransferase DNA binding" evidence="13">
    <location>
        <begin position="102"/>
        <end position="179"/>
    </location>
</feature>
<dbReference type="Gene3D" id="1.10.10.10">
    <property type="entry name" value="Winged helix-like DNA-binding domain superfamily/Winged helix DNA-binding domain"/>
    <property type="match status" value="1"/>
</dbReference>
<evidence type="ECO:0000256" key="9">
    <source>
        <dbReference type="ARBA" id="ARBA00030795"/>
    </source>
</evidence>
<evidence type="ECO:0000256" key="3">
    <source>
        <dbReference type="ARBA" id="ARBA00011918"/>
    </source>
</evidence>
<dbReference type="InterPro" id="IPR036388">
    <property type="entry name" value="WH-like_DNA-bd_sf"/>
</dbReference>
<evidence type="ECO:0000313" key="15">
    <source>
        <dbReference type="Proteomes" id="UP000182259"/>
    </source>
</evidence>
<gene>
    <name evidence="14" type="ORF">SAMEA4029009_CIC11G00000005738</name>
</gene>
<evidence type="ECO:0000256" key="2">
    <source>
        <dbReference type="ARBA" id="ARBA00008711"/>
    </source>
</evidence>
<dbReference type="InterPro" id="IPR014048">
    <property type="entry name" value="MethylDNA_cys_MeTrfase_DNA-bd"/>
</dbReference>
<evidence type="ECO:0000256" key="5">
    <source>
        <dbReference type="ARBA" id="ARBA00022603"/>
    </source>
</evidence>
<keyword evidence="5" id="KW-0489">Methyltransferase</keyword>
<reference evidence="14 15" key="1">
    <citation type="submission" date="2016-10" db="EMBL/GenBank/DDBJ databases">
        <authorList>
            <person name="de Groot N.N."/>
        </authorList>
    </citation>
    <scope>NUCLEOTIDE SEQUENCE [LARGE SCALE GENOMIC DNA]</scope>
    <source>
        <strain evidence="14 15">PYCC 4715</strain>
    </source>
</reference>
<dbReference type="Pfam" id="PF01035">
    <property type="entry name" value="DNA_binding_1"/>
    <property type="match status" value="1"/>
</dbReference>
<evidence type="ECO:0000256" key="12">
    <source>
        <dbReference type="ARBA" id="ARBA00049348"/>
    </source>
</evidence>
<dbReference type="CDD" id="cd06445">
    <property type="entry name" value="ATase"/>
    <property type="match status" value="1"/>
</dbReference>
<comment type="catalytic activity">
    <reaction evidence="1">
        <text>a 4-O-methyl-thymidine in DNA + L-cysteinyl-[protein] = a thymidine in DNA + S-methyl-L-cysteinyl-[protein]</text>
        <dbReference type="Rhea" id="RHEA:53428"/>
        <dbReference type="Rhea" id="RHEA-COMP:10131"/>
        <dbReference type="Rhea" id="RHEA-COMP:10132"/>
        <dbReference type="Rhea" id="RHEA-COMP:13555"/>
        <dbReference type="Rhea" id="RHEA-COMP:13556"/>
        <dbReference type="ChEBI" id="CHEBI:29950"/>
        <dbReference type="ChEBI" id="CHEBI:82612"/>
        <dbReference type="ChEBI" id="CHEBI:137386"/>
        <dbReference type="ChEBI" id="CHEBI:137387"/>
        <dbReference type="EC" id="2.1.1.63"/>
    </reaction>
</comment>
<evidence type="ECO:0000256" key="4">
    <source>
        <dbReference type="ARBA" id="ARBA00015377"/>
    </source>
</evidence>